<comment type="subcellular location">
    <subcellularLocation>
        <location evidence="1 2">Nucleus</location>
    </subcellularLocation>
</comment>
<accession>A0A5S6QV06</accession>
<dbReference type="PANTHER" id="PTHR19303:SF16">
    <property type="entry name" value="JERKY PROTEIN HOMOLOG-LIKE"/>
    <property type="match status" value="1"/>
</dbReference>
<reference evidence="5" key="1">
    <citation type="submission" date="2019-12" db="UniProtKB">
        <authorList>
            <consortium name="WormBaseParasite"/>
        </authorList>
    </citation>
    <scope>IDENTIFICATION</scope>
</reference>
<sequence>MSSARKRVVLTLKEKSEIVEALDRGETYRSLCDKYGIGKATIYDIKRKGEIIQAYSRKVNEEVGTSKRKVMKPSKLEEVEQALYNKSGSCKIAQLGILFLVPCCAKKRSVLPLR</sequence>
<dbReference type="Proteomes" id="UP000046395">
    <property type="component" value="Unassembled WGS sequence"/>
</dbReference>
<evidence type="ECO:0000313" key="4">
    <source>
        <dbReference type="Proteomes" id="UP000046395"/>
    </source>
</evidence>
<keyword evidence="2" id="KW-0539">Nucleus</keyword>
<dbReference type="InterPro" id="IPR009057">
    <property type="entry name" value="Homeodomain-like_sf"/>
</dbReference>
<dbReference type="STRING" id="70415.A0A5S6QV06"/>
<dbReference type="AlphaFoldDB" id="A0A5S6QV06"/>
<dbReference type="SUPFAM" id="SSF46689">
    <property type="entry name" value="Homeodomain-like"/>
    <property type="match status" value="1"/>
</dbReference>
<proteinExistence type="predicted"/>
<dbReference type="PROSITE" id="PS50960">
    <property type="entry name" value="HTH_PSQ"/>
    <property type="match status" value="1"/>
</dbReference>
<feature type="domain" description="HTH psq-type" evidence="3">
    <location>
        <begin position="1"/>
        <end position="52"/>
    </location>
</feature>
<dbReference type="WBParaSite" id="TMUE_3000010958.1">
    <property type="protein sequence ID" value="TMUE_3000010958.1"/>
    <property type="gene ID" value="WBGene00301116"/>
</dbReference>
<evidence type="ECO:0000256" key="2">
    <source>
        <dbReference type="PROSITE-ProRule" id="PRU00320"/>
    </source>
</evidence>
<feature type="DNA-binding region" description="H-T-H motif" evidence="2">
    <location>
        <begin position="28"/>
        <end position="48"/>
    </location>
</feature>
<dbReference type="PANTHER" id="PTHR19303">
    <property type="entry name" value="TRANSPOSON"/>
    <property type="match status" value="1"/>
</dbReference>
<evidence type="ECO:0000259" key="3">
    <source>
        <dbReference type="PROSITE" id="PS50960"/>
    </source>
</evidence>
<dbReference type="GO" id="GO:0005634">
    <property type="term" value="C:nucleus"/>
    <property type="evidence" value="ECO:0007669"/>
    <property type="project" value="UniProtKB-SubCell"/>
</dbReference>
<dbReference type="Pfam" id="PF04218">
    <property type="entry name" value="CENP-B_N"/>
    <property type="match status" value="1"/>
</dbReference>
<dbReference type="InterPro" id="IPR007889">
    <property type="entry name" value="HTH_Psq"/>
</dbReference>
<evidence type="ECO:0000313" key="5">
    <source>
        <dbReference type="WBParaSite" id="TMUE_3000010958.1"/>
    </source>
</evidence>
<name>A0A5S6QV06_TRIMR</name>
<keyword evidence="4" id="KW-1185">Reference proteome</keyword>
<keyword evidence="2" id="KW-0238">DNA-binding</keyword>
<dbReference type="GO" id="GO:0003677">
    <property type="term" value="F:DNA binding"/>
    <property type="evidence" value="ECO:0007669"/>
    <property type="project" value="UniProtKB-UniRule"/>
</dbReference>
<protein>
    <submittedName>
        <fullName evidence="5">HTH psq-type domain-containing protein</fullName>
    </submittedName>
</protein>
<evidence type="ECO:0000256" key="1">
    <source>
        <dbReference type="ARBA" id="ARBA00004123"/>
    </source>
</evidence>
<dbReference type="Gene3D" id="1.10.10.60">
    <property type="entry name" value="Homeodomain-like"/>
    <property type="match status" value="1"/>
</dbReference>
<dbReference type="InterPro" id="IPR050863">
    <property type="entry name" value="CenT-Element_Derived"/>
</dbReference>
<organism evidence="4 5">
    <name type="scientific">Trichuris muris</name>
    <name type="common">Mouse whipworm</name>
    <dbReference type="NCBI Taxonomy" id="70415"/>
    <lineage>
        <taxon>Eukaryota</taxon>
        <taxon>Metazoa</taxon>
        <taxon>Ecdysozoa</taxon>
        <taxon>Nematoda</taxon>
        <taxon>Enoplea</taxon>
        <taxon>Dorylaimia</taxon>
        <taxon>Trichinellida</taxon>
        <taxon>Trichuridae</taxon>
        <taxon>Trichuris</taxon>
    </lineage>
</organism>